<accession>A0ACB7P005</accession>
<evidence type="ECO:0000313" key="2">
    <source>
        <dbReference type="Proteomes" id="UP000724584"/>
    </source>
</evidence>
<sequence>MTTDRPPANAFVAAARKVYGPVGFTKGYNFILFFIFCGAFLGFTLARLQFLALDTTCISGKDSEKPLDCYYYTEGSIDRIGILLHLATILPASLLTCLQFVPIIRRTFVLFHRINGYLIITLTLVSTAGVLMLARNAVGGWMDVQMGVGVLSIAFLSSLALALYNIKRLQIEQHRAWMLRAWFYAGSIITMRLILIISVIIISDDGYLVPMSCDKVFNLTGSQNKTLQQHPDCEAYFSGQNPNKAVLVSATMDGNGSNAMAVLSLGFGAAFWLAFAIHAVGVEIYLHLTPAEATRLRNVSYQRQLEAGMKNPGRAGLTADRIGDSALWEPNGQQHSADKVEGAK</sequence>
<evidence type="ECO:0000313" key="1">
    <source>
        <dbReference type="EMBL" id="KAH6627328.1"/>
    </source>
</evidence>
<keyword evidence="2" id="KW-1185">Reference proteome</keyword>
<proteinExistence type="predicted"/>
<dbReference type="EMBL" id="JAGIZQ010000005">
    <property type="protein sequence ID" value="KAH6627328.1"/>
    <property type="molecule type" value="Genomic_DNA"/>
</dbReference>
<gene>
    <name evidence="1" type="ORF">F5144DRAFT_270111</name>
</gene>
<protein>
    <submittedName>
        <fullName evidence="1">Uncharacterized protein</fullName>
    </submittedName>
</protein>
<reference evidence="1 2" key="1">
    <citation type="journal article" date="2021" name="Nat. Commun.">
        <title>Genetic determinants of endophytism in the Arabidopsis root mycobiome.</title>
        <authorList>
            <person name="Mesny F."/>
            <person name="Miyauchi S."/>
            <person name="Thiergart T."/>
            <person name="Pickel B."/>
            <person name="Atanasova L."/>
            <person name="Karlsson M."/>
            <person name="Huettel B."/>
            <person name="Barry K.W."/>
            <person name="Haridas S."/>
            <person name="Chen C."/>
            <person name="Bauer D."/>
            <person name="Andreopoulos W."/>
            <person name="Pangilinan J."/>
            <person name="LaButti K."/>
            <person name="Riley R."/>
            <person name="Lipzen A."/>
            <person name="Clum A."/>
            <person name="Drula E."/>
            <person name="Henrissat B."/>
            <person name="Kohler A."/>
            <person name="Grigoriev I.V."/>
            <person name="Martin F.M."/>
            <person name="Hacquard S."/>
        </authorList>
    </citation>
    <scope>NUCLEOTIDE SEQUENCE [LARGE SCALE GENOMIC DNA]</scope>
    <source>
        <strain evidence="1 2">MPI-SDFR-AT-0079</strain>
    </source>
</reference>
<name>A0ACB7P005_9PEZI</name>
<comment type="caution">
    <text evidence="1">The sequence shown here is derived from an EMBL/GenBank/DDBJ whole genome shotgun (WGS) entry which is preliminary data.</text>
</comment>
<dbReference type="Proteomes" id="UP000724584">
    <property type="component" value="Unassembled WGS sequence"/>
</dbReference>
<organism evidence="1 2">
    <name type="scientific">Chaetomium tenue</name>
    <dbReference type="NCBI Taxonomy" id="1854479"/>
    <lineage>
        <taxon>Eukaryota</taxon>
        <taxon>Fungi</taxon>
        <taxon>Dikarya</taxon>
        <taxon>Ascomycota</taxon>
        <taxon>Pezizomycotina</taxon>
        <taxon>Sordariomycetes</taxon>
        <taxon>Sordariomycetidae</taxon>
        <taxon>Sordariales</taxon>
        <taxon>Chaetomiaceae</taxon>
        <taxon>Chaetomium</taxon>
    </lineage>
</organism>